<gene>
    <name evidence="4" type="ORF">MSAN_00612700</name>
</gene>
<reference evidence="4" key="1">
    <citation type="submission" date="2020-05" db="EMBL/GenBank/DDBJ databases">
        <title>Mycena genomes resolve the evolution of fungal bioluminescence.</title>
        <authorList>
            <person name="Tsai I.J."/>
        </authorList>
    </citation>
    <scope>NUCLEOTIDE SEQUENCE</scope>
    <source>
        <strain evidence="4">160909Yilan</strain>
    </source>
</reference>
<protein>
    <submittedName>
        <fullName evidence="4">Uncharacterized protein</fullName>
    </submittedName>
</protein>
<keyword evidence="2" id="KW-1133">Transmembrane helix</keyword>
<name>A0A8H7DEA8_9AGAR</name>
<dbReference type="OrthoDB" id="2744793at2759"/>
<sequence length="212" mass="23982">MPSALLLMSCIFALIDITCTAYQYRSGGVDSLPGREAACVNPALISWACSLATNIICTLLIGLKAWQHRKIVRDLCYPVNRRGLSSEKIFFFLIESGSLYGLLWVKEKSANLLLIMVHISGYSLYYVPKLSPDFARVILLDGFSKPMSNQLVGMYPTLIILIVNFRFTIWEEDESSAAVWDNRHTAPGTRMKPFNSAMRPNHPPNRKNDRRH</sequence>
<keyword evidence="2" id="KW-0812">Transmembrane</keyword>
<evidence type="ECO:0000313" key="4">
    <source>
        <dbReference type="EMBL" id="KAF7369837.1"/>
    </source>
</evidence>
<feature type="region of interest" description="Disordered" evidence="1">
    <location>
        <begin position="181"/>
        <end position="212"/>
    </location>
</feature>
<keyword evidence="3" id="KW-0732">Signal</keyword>
<accession>A0A8H7DEA8</accession>
<feature type="transmembrane region" description="Helical" evidence="2">
    <location>
        <begin position="110"/>
        <end position="127"/>
    </location>
</feature>
<evidence type="ECO:0000256" key="3">
    <source>
        <dbReference type="SAM" id="SignalP"/>
    </source>
</evidence>
<dbReference type="AlphaFoldDB" id="A0A8H7DEA8"/>
<dbReference type="EMBL" id="JACAZH010000004">
    <property type="protein sequence ID" value="KAF7369837.1"/>
    <property type="molecule type" value="Genomic_DNA"/>
</dbReference>
<evidence type="ECO:0000256" key="1">
    <source>
        <dbReference type="SAM" id="MobiDB-lite"/>
    </source>
</evidence>
<proteinExistence type="predicted"/>
<evidence type="ECO:0000256" key="2">
    <source>
        <dbReference type="SAM" id="Phobius"/>
    </source>
</evidence>
<keyword evidence="5" id="KW-1185">Reference proteome</keyword>
<comment type="caution">
    <text evidence="4">The sequence shown here is derived from an EMBL/GenBank/DDBJ whole genome shotgun (WGS) entry which is preliminary data.</text>
</comment>
<evidence type="ECO:0000313" key="5">
    <source>
        <dbReference type="Proteomes" id="UP000623467"/>
    </source>
</evidence>
<dbReference type="Proteomes" id="UP000623467">
    <property type="component" value="Unassembled WGS sequence"/>
</dbReference>
<organism evidence="4 5">
    <name type="scientific">Mycena sanguinolenta</name>
    <dbReference type="NCBI Taxonomy" id="230812"/>
    <lineage>
        <taxon>Eukaryota</taxon>
        <taxon>Fungi</taxon>
        <taxon>Dikarya</taxon>
        <taxon>Basidiomycota</taxon>
        <taxon>Agaricomycotina</taxon>
        <taxon>Agaricomycetes</taxon>
        <taxon>Agaricomycetidae</taxon>
        <taxon>Agaricales</taxon>
        <taxon>Marasmiineae</taxon>
        <taxon>Mycenaceae</taxon>
        <taxon>Mycena</taxon>
    </lineage>
</organism>
<feature type="chain" id="PRO_5034109725" evidence="3">
    <location>
        <begin position="21"/>
        <end position="212"/>
    </location>
</feature>
<feature type="transmembrane region" description="Helical" evidence="2">
    <location>
        <begin position="44"/>
        <end position="63"/>
    </location>
</feature>
<feature type="transmembrane region" description="Helical" evidence="2">
    <location>
        <begin position="147"/>
        <end position="167"/>
    </location>
</feature>
<keyword evidence="2" id="KW-0472">Membrane</keyword>
<feature type="signal peptide" evidence="3">
    <location>
        <begin position="1"/>
        <end position="20"/>
    </location>
</feature>